<reference evidence="1" key="1">
    <citation type="journal article" date="2020" name="BMC Genomics">
        <title>Correction to: Identification and distribution of gene clusters required for synthesis of sphingolipid metabolism inhibitors in diverse species of the filamentous fungus Fusarium.</title>
        <authorList>
            <person name="Kim H.S."/>
            <person name="Lohmar J.M."/>
            <person name="Busman M."/>
            <person name="Brown D.W."/>
            <person name="Naumann T.A."/>
            <person name="Divon H.H."/>
            <person name="Lysoe E."/>
            <person name="Uhlig S."/>
            <person name="Proctor R.H."/>
        </authorList>
    </citation>
    <scope>NUCLEOTIDE SEQUENCE</scope>
    <source>
        <strain evidence="1">NRRL 20472</strain>
    </source>
</reference>
<protein>
    <recommendedName>
        <fullName evidence="3">Bet v1-like protein</fullName>
    </recommendedName>
</protein>
<dbReference type="SUPFAM" id="SSF55961">
    <property type="entry name" value="Bet v1-like"/>
    <property type="match status" value="1"/>
</dbReference>
<dbReference type="AlphaFoldDB" id="A0A8H4TNK1"/>
<dbReference type="InterPro" id="IPR023393">
    <property type="entry name" value="START-like_dom_sf"/>
</dbReference>
<reference evidence="1" key="2">
    <citation type="submission" date="2020-05" db="EMBL/GenBank/DDBJ databases">
        <authorList>
            <person name="Kim H.-S."/>
            <person name="Proctor R.H."/>
            <person name="Brown D.W."/>
        </authorList>
    </citation>
    <scope>NUCLEOTIDE SEQUENCE</scope>
    <source>
        <strain evidence="1">NRRL 20472</strain>
    </source>
</reference>
<evidence type="ECO:0000313" key="1">
    <source>
        <dbReference type="EMBL" id="KAF4961270.1"/>
    </source>
</evidence>
<name>A0A8H4TNK1_9HYPO</name>
<keyword evidence="2" id="KW-1185">Reference proteome</keyword>
<proteinExistence type="predicted"/>
<dbReference type="PANTHER" id="PTHR39332:SF7">
    <property type="entry name" value="SRPBCC FAMILY PROTEIN"/>
    <property type="match status" value="1"/>
</dbReference>
<dbReference type="OrthoDB" id="10255646at2759"/>
<organism evidence="1 2">
    <name type="scientific">Fusarium sarcochroum</name>
    <dbReference type="NCBI Taxonomy" id="1208366"/>
    <lineage>
        <taxon>Eukaryota</taxon>
        <taxon>Fungi</taxon>
        <taxon>Dikarya</taxon>
        <taxon>Ascomycota</taxon>
        <taxon>Pezizomycotina</taxon>
        <taxon>Sordariomycetes</taxon>
        <taxon>Hypocreomycetidae</taxon>
        <taxon>Hypocreales</taxon>
        <taxon>Nectriaceae</taxon>
        <taxon>Fusarium</taxon>
        <taxon>Fusarium lateritium species complex</taxon>
    </lineage>
</organism>
<sequence length="210" mass="23296">MQRAAAYDDTSETNAHHSTAQLFFDPSIYLLPPPTTILTQSLERSQASHSINHPQSTIIMSRIPTSTSVIESAVIEAPFSDVWHLIKLQDFSKFYSALDKSEWVKGTSPDTDIVKWTFKDGTVLEVKQEEHSSIDHFITYSVITSQPALSYTSVVSTVRAYPVTSGQHEGHTFITWSGNFSSDADAGVIEDAKFKRREALADLAKAVSKK</sequence>
<evidence type="ECO:0008006" key="3">
    <source>
        <dbReference type="Google" id="ProtNLM"/>
    </source>
</evidence>
<accession>A0A8H4TNK1</accession>
<comment type="caution">
    <text evidence="1">The sequence shown here is derived from an EMBL/GenBank/DDBJ whole genome shotgun (WGS) entry which is preliminary data.</text>
</comment>
<dbReference type="EMBL" id="JABEXW010000612">
    <property type="protein sequence ID" value="KAF4961270.1"/>
    <property type="molecule type" value="Genomic_DNA"/>
</dbReference>
<dbReference type="PANTHER" id="PTHR39332">
    <property type="entry name" value="BLL4707 PROTEIN"/>
    <property type="match status" value="1"/>
</dbReference>
<dbReference type="Gene3D" id="3.30.530.20">
    <property type="match status" value="1"/>
</dbReference>
<dbReference type="Proteomes" id="UP000622797">
    <property type="component" value="Unassembled WGS sequence"/>
</dbReference>
<gene>
    <name evidence="1" type="ORF">FSARC_10217</name>
</gene>
<evidence type="ECO:0000313" key="2">
    <source>
        <dbReference type="Proteomes" id="UP000622797"/>
    </source>
</evidence>
<dbReference type="InterPro" id="IPR019587">
    <property type="entry name" value="Polyketide_cyclase/dehydratase"/>
</dbReference>
<dbReference type="Pfam" id="PF10604">
    <property type="entry name" value="Polyketide_cyc2"/>
    <property type="match status" value="1"/>
</dbReference>